<dbReference type="Proteomes" id="UP001444661">
    <property type="component" value="Unassembled WGS sequence"/>
</dbReference>
<organism evidence="1 2">
    <name type="scientific">Apiospora rasikravindrae</name>
    <dbReference type="NCBI Taxonomy" id="990691"/>
    <lineage>
        <taxon>Eukaryota</taxon>
        <taxon>Fungi</taxon>
        <taxon>Dikarya</taxon>
        <taxon>Ascomycota</taxon>
        <taxon>Pezizomycotina</taxon>
        <taxon>Sordariomycetes</taxon>
        <taxon>Xylariomycetidae</taxon>
        <taxon>Amphisphaeriales</taxon>
        <taxon>Apiosporaceae</taxon>
        <taxon>Apiospora</taxon>
    </lineage>
</organism>
<protein>
    <submittedName>
        <fullName evidence="1">Uncharacterized protein</fullName>
    </submittedName>
</protein>
<evidence type="ECO:0000313" key="2">
    <source>
        <dbReference type="Proteomes" id="UP001444661"/>
    </source>
</evidence>
<gene>
    <name evidence="1" type="ORF">PG993_011522</name>
</gene>
<keyword evidence="2" id="KW-1185">Reference proteome</keyword>
<comment type="caution">
    <text evidence="1">The sequence shown here is derived from an EMBL/GenBank/DDBJ whole genome shotgun (WGS) entry which is preliminary data.</text>
</comment>
<reference evidence="1 2" key="1">
    <citation type="submission" date="2023-01" db="EMBL/GenBank/DDBJ databases">
        <title>Analysis of 21 Apiospora genomes using comparative genomics revels a genus with tremendous synthesis potential of carbohydrate active enzymes and secondary metabolites.</title>
        <authorList>
            <person name="Sorensen T."/>
        </authorList>
    </citation>
    <scope>NUCLEOTIDE SEQUENCE [LARGE SCALE GENOMIC DNA]</scope>
    <source>
        <strain evidence="1 2">CBS 33761</strain>
    </source>
</reference>
<evidence type="ECO:0000313" key="1">
    <source>
        <dbReference type="EMBL" id="KAK8030231.1"/>
    </source>
</evidence>
<dbReference type="EMBL" id="JAQQWK010000010">
    <property type="protein sequence ID" value="KAK8030231.1"/>
    <property type="molecule type" value="Genomic_DNA"/>
</dbReference>
<name>A0ABR1SEF8_9PEZI</name>
<accession>A0ABR1SEF8</accession>
<proteinExistence type="predicted"/>
<sequence length="276" mass="29550">MCIVLADVAKPLTMTSKLAQNAKAESVLSQTRGGSLVQRTQTMILADNAAIAGLNGLMNECRSLLSLVGATSTTLRSVGIIVALLVIVALGKTACFPSARIEASIGDTVQRINQVEHDVLSHSSDVSRNQDIPLCDSSVDLSDSDEETEPLDQLFHNLLPSSGPKHSLCLHHTLDQDQNHDVHLTGSQFGLDGLPNTKANIHMPSSWCFEAASFGDSSDAEPDGGLGPAQLDEIRRIADSYHNIDFEYTCGGPREDDSVSVASMAVLIDRDDQDVR</sequence>